<dbReference type="GO" id="GO:0005509">
    <property type="term" value="F:calcium ion binding"/>
    <property type="evidence" value="ECO:0007669"/>
    <property type="project" value="InterPro"/>
</dbReference>
<keyword evidence="9" id="KW-0443">Lipid metabolism</keyword>
<dbReference type="SUPFAM" id="SSF56024">
    <property type="entry name" value="Phospholipase D/nuclease"/>
    <property type="match status" value="2"/>
</dbReference>
<keyword evidence="14" id="KW-1185">Reference proteome</keyword>
<dbReference type="Gene3D" id="2.60.40.150">
    <property type="entry name" value="C2 domain"/>
    <property type="match status" value="1"/>
</dbReference>
<dbReference type="Pfam" id="PF00614">
    <property type="entry name" value="PLDc"/>
    <property type="match status" value="1"/>
</dbReference>
<evidence type="ECO:0000256" key="6">
    <source>
        <dbReference type="ARBA" id="ARBA00022801"/>
    </source>
</evidence>
<dbReference type="GO" id="GO:0004630">
    <property type="term" value="F:phospholipase D activity"/>
    <property type="evidence" value="ECO:0007669"/>
    <property type="project" value="UniProtKB-EC"/>
</dbReference>
<dbReference type="OrthoDB" id="14911at2759"/>
<feature type="domain" description="C2" evidence="11">
    <location>
        <begin position="18"/>
        <end position="161"/>
    </location>
</feature>
<dbReference type="GO" id="GO:0005886">
    <property type="term" value="C:plasma membrane"/>
    <property type="evidence" value="ECO:0007669"/>
    <property type="project" value="TreeGrafter"/>
</dbReference>
<keyword evidence="5" id="KW-0677">Repeat</keyword>
<evidence type="ECO:0000256" key="2">
    <source>
        <dbReference type="ARBA" id="ARBA00001913"/>
    </source>
</evidence>
<dbReference type="InterPro" id="IPR001736">
    <property type="entry name" value="PLipase_D/transphosphatidylase"/>
</dbReference>
<accession>A0A9Q1MZW0</accession>
<name>A0A9Q1MZW0_9SOLA</name>
<keyword evidence="6 10" id="KW-0378">Hydrolase</keyword>
<evidence type="ECO:0000256" key="10">
    <source>
        <dbReference type="PIRNR" id="PIRNR036470"/>
    </source>
</evidence>
<dbReference type="Gene3D" id="3.30.870.10">
    <property type="entry name" value="Endonuclease Chain A"/>
    <property type="match status" value="2"/>
</dbReference>
<dbReference type="SUPFAM" id="SSF49562">
    <property type="entry name" value="C2 domain (Calcium/lipid-binding domain, CaLB)"/>
    <property type="match status" value="1"/>
</dbReference>
<proteinExistence type="inferred from homology"/>
<comment type="cofactor">
    <cofactor evidence="2 10">
        <name>Ca(2+)</name>
        <dbReference type="ChEBI" id="CHEBI:29108"/>
    </cofactor>
</comment>
<dbReference type="PROSITE" id="PS50035">
    <property type="entry name" value="PLD"/>
    <property type="match status" value="2"/>
</dbReference>
<dbReference type="CDD" id="cd04015">
    <property type="entry name" value="C2_plant_PLD"/>
    <property type="match status" value="1"/>
</dbReference>
<sequence>MSGNTSVPVAKSGNCVPMAGKPGTDIKSGGPVLLHGELDLQIIEAKSLPNMDMTCCSKFSPFGSTRKVKSKDPGKSARKIIDTSDPYVSVCIGGAKVARTMVIRNDENPSWNEHIRIPVAHTVDKVEFFVKDNDGVGAELIGKVEIPADKILEGKEISSWFPILGHSGDPLKTGAQLHLSIQYKPVAENPLYRNGVGGDTNSVGVPHTYFPLRRGGNVTLYQDAHVPDATLPEILLDNGKVFNNNKCWEDICHAMLEAKYLIYVVGWSVYHPIRLVREPTRPLPSAGERTLGDLLKYKSQEGVRVILLIWDDKTSNDDLFLKTEGVMQTHDEETRKFFKHSSVHCVLCPRSASSKLSVLKRQIVGNLFTHHQKSVLVDTEAPVNERKITAFIGGLDLCDGRYDTPEHRLFRDLDTVFGNDVHNPTFTTTSGGPREPWHDLHCKIDGPAAYDVLTNFEQRYNKAMKWLKLRKVKQGSDTLLRLDRIAAIRMPSAGPDGDRMVRVTNEQDSESWNVQVFRSIDSGSVKGFPKDIKEAEAQNLVSGKNLKIERSIHLAYVKAIRSAQHFVYVENQYFLGSSYSWPSYCNAGANNLVPMEIALKIARKIAANEPFAAYIVVPMWPEGVPNSKAVQEILFWQSQTMAMMYKIVAESLEKAGLSQYFHPQDYLNFYCLGKREVKPGSEKATAHIQDRLLGLPQKFGRFMIYVHSKGMIVDDEYVLMGSANINQRSLSGSRDTEIAMGAYQPNYTWARKDSHPHGQVYGYRMSLWAEHLGLVENTFMEPQTVECVRRVNEMARYNWNAYSGDEYKKMKGHLMQYPIQVSKNGDVTTLPGFECFPDVGGKILGAPTNLPDALTT</sequence>
<keyword evidence="7 10" id="KW-0106">Calcium</keyword>
<evidence type="ECO:0000256" key="9">
    <source>
        <dbReference type="ARBA" id="ARBA00023098"/>
    </source>
</evidence>
<dbReference type="PIRSF" id="PIRSF036470">
    <property type="entry name" value="PLD_plant"/>
    <property type="match status" value="1"/>
</dbReference>
<dbReference type="GO" id="GO:0009395">
    <property type="term" value="P:phospholipid catabolic process"/>
    <property type="evidence" value="ECO:0007669"/>
    <property type="project" value="TreeGrafter"/>
</dbReference>
<evidence type="ECO:0000259" key="12">
    <source>
        <dbReference type="PROSITE" id="PS50035"/>
    </source>
</evidence>
<dbReference type="InterPro" id="IPR011402">
    <property type="entry name" value="PLipase_D_pln"/>
</dbReference>
<dbReference type="FunFam" id="3.30.870.10:FF:000025">
    <property type="entry name" value="Phospholipase D delta"/>
    <property type="match status" value="1"/>
</dbReference>
<evidence type="ECO:0000256" key="5">
    <source>
        <dbReference type="ARBA" id="ARBA00022737"/>
    </source>
</evidence>
<dbReference type="PANTHER" id="PTHR18896">
    <property type="entry name" value="PHOSPHOLIPASE D"/>
    <property type="match status" value="1"/>
</dbReference>
<evidence type="ECO:0000256" key="3">
    <source>
        <dbReference type="ARBA" id="ARBA00010683"/>
    </source>
</evidence>
<dbReference type="EMBL" id="JAJAGQ010000002">
    <property type="protein sequence ID" value="KAJ8570257.1"/>
    <property type="molecule type" value="Genomic_DNA"/>
</dbReference>
<dbReference type="InterPro" id="IPR015679">
    <property type="entry name" value="PLipase_D_fam"/>
</dbReference>
<evidence type="ECO:0000259" key="11">
    <source>
        <dbReference type="PROSITE" id="PS50004"/>
    </source>
</evidence>
<dbReference type="Proteomes" id="UP001152561">
    <property type="component" value="Unassembled WGS sequence"/>
</dbReference>
<comment type="function">
    <text evidence="10">Hydrolyzes glycerol-phospholipids at the terminal phosphodiesteric bond.</text>
</comment>
<dbReference type="InterPro" id="IPR024632">
    <property type="entry name" value="PLipase_D_C"/>
</dbReference>
<evidence type="ECO:0000313" key="14">
    <source>
        <dbReference type="Proteomes" id="UP001152561"/>
    </source>
</evidence>
<keyword evidence="8 10" id="KW-0442">Lipid degradation</keyword>
<dbReference type="PANTHER" id="PTHR18896:SF140">
    <property type="entry name" value="PHOSPHOLIPASE D"/>
    <property type="match status" value="1"/>
</dbReference>
<keyword evidence="4" id="KW-0479">Metal-binding</keyword>
<dbReference type="Pfam" id="PF12357">
    <property type="entry name" value="PLD_C"/>
    <property type="match status" value="1"/>
</dbReference>
<evidence type="ECO:0000256" key="7">
    <source>
        <dbReference type="ARBA" id="ARBA00022837"/>
    </source>
</evidence>
<reference evidence="14" key="1">
    <citation type="journal article" date="2023" name="Proc. Natl. Acad. Sci. U.S.A.">
        <title>Genomic and structural basis for evolution of tropane alkaloid biosynthesis.</title>
        <authorList>
            <person name="Wanga Y.-J."/>
            <person name="Taina T."/>
            <person name="Yua J.-Y."/>
            <person name="Lia J."/>
            <person name="Xua B."/>
            <person name="Chenc J."/>
            <person name="D'Auriad J.C."/>
            <person name="Huanga J.-P."/>
            <person name="Huanga S.-X."/>
        </authorList>
    </citation>
    <scope>NUCLEOTIDE SEQUENCE [LARGE SCALE GENOMIC DNA]</scope>
    <source>
        <strain evidence="14">cv. KIB-2019</strain>
    </source>
</reference>
<dbReference type="Pfam" id="PF00168">
    <property type="entry name" value="C2"/>
    <property type="match status" value="1"/>
</dbReference>
<dbReference type="SMART" id="SM00239">
    <property type="entry name" value="C2"/>
    <property type="match status" value="1"/>
</dbReference>
<dbReference type="InterPro" id="IPR000008">
    <property type="entry name" value="C2_dom"/>
</dbReference>
<gene>
    <name evidence="13" type="ORF">K7X08_033919</name>
</gene>
<protein>
    <recommendedName>
        <fullName evidence="10">Phospholipase D</fullName>
        <ecNumber evidence="10">3.1.4.4</ecNumber>
    </recommendedName>
</protein>
<comment type="catalytic activity">
    <reaction evidence="1 10">
        <text>a 1,2-diacyl-sn-glycero-3-phosphocholine + H2O = a 1,2-diacyl-sn-glycero-3-phosphate + choline + H(+)</text>
        <dbReference type="Rhea" id="RHEA:14445"/>
        <dbReference type="ChEBI" id="CHEBI:15354"/>
        <dbReference type="ChEBI" id="CHEBI:15377"/>
        <dbReference type="ChEBI" id="CHEBI:15378"/>
        <dbReference type="ChEBI" id="CHEBI:57643"/>
        <dbReference type="ChEBI" id="CHEBI:58608"/>
        <dbReference type="EC" id="3.1.4.4"/>
    </reaction>
</comment>
<dbReference type="PROSITE" id="PS50004">
    <property type="entry name" value="C2"/>
    <property type="match status" value="1"/>
</dbReference>
<evidence type="ECO:0000313" key="13">
    <source>
        <dbReference type="EMBL" id="KAJ8570257.1"/>
    </source>
</evidence>
<feature type="domain" description="PLD phosphodiesterase" evidence="12">
    <location>
        <begin position="366"/>
        <end position="401"/>
    </location>
</feature>
<evidence type="ECO:0000256" key="1">
    <source>
        <dbReference type="ARBA" id="ARBA00000798"/>
    </source>
</evidence>
<dbReference type="SMART" id="SM00155">
    <property type="entry name" value="PLDc"/>
    <property type="match status" value="2"/>
</dbReference>
<comment type="caution">
    <text evidence="13">The sequence shown here is derived from an EMBL/GenBank/DDBJ whole genome shotgun (WGS) entry which is preliminary data.</text>
</comment>
<dbReference type="GO" id="GO:0046470">
    <property type="term" value="P:phosphatidylcholine metabolic process"/>
    <property type="evidence" value="ECO:0007669"/>
    <property type="project" value="InterPro"/>
</dbReference>
<evidence type="ECO:0000256" key="8">
    <source>
        <dbReference type="ARBA" id="ARBA00022963"/>
    </source>
</evidence>
<evidence type="ECO:0000256" key="4">
    <source>
        <dbReference type="ARBA" id="ARBA00022723"/>
    </source>
</evidence>
<dbReference type="InterPro" id="IPR035892">
    <property type="entry name" value="C2_domain_sf"/>
</dbReference>
<feature type="domain" description="PLD phosphodiesterase" evidence="12">
    <location>
        <begin position="702"/>
        <end position="729"/>
    </location>
</feature>
<organism evidence="13 14">
    <name type="scientific">Anisodus acutangulus</name>
    <dbReference type="NCBI Taxonomy" id="402998"/>
    <lineage>
        <taxon>Eukaryota</taxon>
        <taxon>Viridiplantae</taxon>
        <taxon>Streptophyta</taxon>
        <taxon>Embryophyta</taxon>
        <taxon>Tracheophyta</taxon>
        <taxon>Spermatophyta</taxon>
        <taxon>Magnoliopsida</taxon>
        <taxon>eudicotyledons</taxon>
        <taxon>Gunneridae</taxon>
        <taxon>Pentapetalae</taxon>
        <taxon>asterids</taxon>
        <taxon>lamiids</taxon>
        <taxon>Solanales</taxon>
        <taxon>Solanaceae</taxon>
        <taxon>Solanoideae</taxon>
        <taxon>Hyoscyameae</taxon>
        <taxon>Anisodus</taxon>
    </lineage>
</organism>
<dbReference type="AlphaFoldDB" id="A0A9Q1MZW0"/>
<dbReference type="EC" id="3.1.4.4" evidence="10"/>
<comment type="similarity">
    <text evidence="3 10">Belongs to the phospholipase D family. C2-PLD subfamily.</text>
</comment>